<dbReference type="RefSeq" id="WP_326926590.1">
    <property type="nucleotide sequence ID" value="NZ_CP123443.1"/>
</dbReference>
<dbReference type="PROSITE" id="PS51084">
    <property type="entry name" value="HIT_2"/>
    <property type="match status" value="1"/>
</dbReference>
<name>A0ABY8MFT9_9SPIO</name>
<dbReference type="InterPro" id="IPR011146">
    <property type="entry name" value="HIT-like"/>
</dbReference>
<dbReference type="Proteomes" id="UP001228690">
    <property type="component" value="Chromosome"/>
</dbReference>
<dbReference type="CDD" id="cd01276">
    <property type="entry name" value="PKCI_related"/>
    <property type="match status" value="1"/>
</dbReference>
<protein>
    <submittedName>
        <fullName evidence="3">Histidine triad nucleotide-binding protein</fullName>
    </submittedName>
</protein>
<gene>
    <name evidence="3" type="ORF">P0082_07930</name>
</gene>
<dbReference type="InterPro" id="IPR001310">
    <property type="entry name" value="Histidine_triad_HIT"/>
</dbReference>
<dbReference type="EMBL" id="CP123443">
    <property type="protein sequence ID" value="WGK68410.1"/>
    <property type="molecule type" value="Genomic_DNA"/>
</dbReference>
<dbReference type="PROSITE" id="PS00892">
    <property type="entry name" value="HIT_1"/>
    <property type="match status" value="1"/>
</dbReference>
<dbReference type="InterPro" id="IPR036265">
    <property type="entry name" value="HIT-like_sf"/>
</dbReference>
<dbReference type="InterPro" id="IPR019808">
    <property type="entry name" value="Histidine_triad_CS"/>
</dbReference>
<organism evidence="3 4">
    <name type="scientific">Candidatus Haliotispira prima</name>
    <dbReference type="NCBI Taxonomy" id="3034016"/>
    <lineage>
        <taxon>Bacteria</taxon>
        <taxon>Pseudomonadati</taxon>
        <taxon>Spirochaetota</taxon>
        <taxon>Spirochaetia</taxon>
        <taxon>Spirochaetales</taxon>
        <taxon>Spirochaetaceae</taxon>
        <taxon>Candidatus Haliotispira</taxon>
    </lineage>
</organism>
<keyword evidence="4" id="KW-1185">Reference proteome</keyword>
<dbReference type="PRINTS" id="PR00332">
    <property type="entry name" value="HISTRIAD"/>
</dbReference>
<feature type="domain" description="HIT" evidence="2">
    <location>
        <begin position="6"/>
        <end position="113"/>
    </location>
</feature>
<dbReference type="PANTHER" id="PTHR23089">
    <property type="entry name" value="HISTIDINE TRIAD HIT PROTEIN"/>
    <property type="match status" value="1"/>
</dbReference>
<dbReference type="Gene3D" id="3.30.428.10">
    <property type="entry name" value="HIT-like"/>
    <property type="match status" value="1"/>
</dbReference>
<evidence type="ECO:0000313" key="3">
    <source>
        <dbReference type="EMBL" id="WGK68410.1"/>
    </source>
</evidence>
<reference evidence="3 4" key="1">
    <citation type="submission" date="2023-04" db="EMBL/GenBank/DDBJ databases">
        <title>Spirochaete genome identified in red abalone sample constitutes a novel genus.</title>
        <authorList>
            <person name="Sharma S.P."/>
            <person name="Purcell C.M."/>
            <person name="Hyde J.R."/>
            <person name="Severin A.J."/>
        </authorList>
    </citation>
    <scope>NUCLEOTIDE SEQUENCE [LARGE SCALE GENOMIC DNA]</scope>
    <source>
        <strain evidence="3 4">SP-2023</strain>
    </source>
</reference>
<evidence type="ECO:0000259" key="2">
    <source>
        <dbReference type="PROSITE" id="PS51084"/>
    </source>
</evidence>
<evidence type="ECO:0000313" key="4">
    <source>
        <dbReference type="Proteomes" id="UP001228690"/>
    </source>
</evidence>
<comment type="caution">
    <text evidence="1">Lacks conserved residue(s) required for the propagation of feature annotation.</text>
</comment>
<dbReference type="SUPFAM" id="SSF54197">
    <property type="entry name" value="HIT-like"/>
    <property type="match status" value="1"/>
</dbReference>
<proteinExistence type="predicted"/>
<sequence>MTDSTIFEQIIAKEISADIVYEDDDIMAFHDIMPQAPVHILVIPKIKIRDFAGLQGLEDAFVGRMFKKTADLAARMGLRDYRVVSNCGAGAGQSVFYLHLHILGGRSFSWPPG</sequence>
<evidence type="ECO:0000256" key="1">
    <source>
        <dbReference type="PROSITE-ProRule" id="PRU00464"/>
    </source>
</evidence>
<dbReference type="Pfam" id="PF01230">
    <property type="entry name" value="HIT"/>
    <property type="match status" value="1"/>
</dbReference>
<accession>A0ABY8MFT9</accession>